<keyword evidence="4" id="KW-1185">Reference proteome</keyword>
<keyword evidence="2" id="KW-0812">Transmembrane</keyword>
<proteinExistence type="predicted"/>
<gene>
    <name evidence="3" type="ORF">GUJ93_ZPchr0008g12914</name>
</gene>
<keyword evidence="2" id="KW-0472">Membrane</keyword>
<dbReference type="Proteomes" id="UP000729402">
    <property type="component" value="Unassembled WGS sequence"/>
</dbReference>
<name>A0A8J5VJE9_ZIZPA</name>
<dbReference type="OrthoDB" id="2016101at2759"/>
<dbReference type="EMBL" id="JAAALK010000290">
    <property type="protein sequence ID" value="KAG8046489.1"/>
    <property type="molecule type" value="Genomic_DNA"/>
</dbReference>
<reference evidence="3" key="1">
    <citation type="journal article" date="2021" name="bioRxiv">
        <title>Whole Genome Assembly and Annotation of Northern Wild Rice, Zizania palustris L., Supports a Whole Genome Duplication in the Zizania Genus.</title>
        <authorList>
            <person name="Haas M."/>
            <person name="Kono T."/>
            <person name="Macchietto M."/>
            <person name="Millas R."/>
            <person name="McGilp L."/>
            <person name="Shao M."/>
            <person name="Duquette J."/>
            <person name="Hirsch C.N."/>
            <person name="Kimball J."/>
        </authorList>
    </citation>
    <scope>NUCLEOTIDE SEQUENCE</scope>
    <source>
        <tissue evidence="3">Fresh leaf tissue</tissue>
    </source>
</reference>
<organism evidence="3 4">
    <name type="scientific">Zizania palustris</name>
    <name type="common">Northern wild rice</name>
    <dbReference type="NCBI Taxonomy" id="103762"/>
    <lineage>
        <taxon>Eukaryota</taxon>
        <taxon>Viridiplantae</taxon>
        <taxon>Streptophyta</taxon>
        <taxon>Embryophyta</taxon>
        <taxon>Tracheophyta</taxon>
        <taxon>Spermatophyta</taxon>
        <taxon>Magnoliopsida</taxon>
        <taxon>Liliopsida</taxon>
        <taxon>Poales</taxon>
        <taxon>Poaceae</taxon>
        <taxon>BOP clade</taxon>
        <taxon>Oryzoideae</taxon>
        <taxon>Oryzeae</taxon>
        <taxon>Zizaniinae</taxon>
        <taxon>Zizania</taxon>
    </lineage>
</organism>
<dbReference type="AlphaFoldDB" id="A0A8J5VJE9"/>
<feature type="region of interest" description="Disordered" evidence="1">
    <location>
        <begin position="167"/>
        <end position="198"/>
    </location>
</feature>
<evidence type="ECO:0000313" key="3">
    <source>
        <dbReference type="EMBL" id="KAG8046489.1"/>
    </source>
</evidence>
<evidence type="ECO:0000256" key="1">
    <source>
        <dbReference type="SAM" id="MobiDB-lite"/>
    </source>
</evidence>
<comment type="caution">
    <text evidence="3">The sequence shown here is derived from an EMBL/GenBank/DDBJ whole genome shotgun (WGS) entry which is preliminary data.</text>
</comment>
<evidence type="ECO:0000313" key="4">
    <source>
        <dbReference type="Proteomes" id="UP000729402"/>
    </source>
</evidence>
<dbReference type="PANTHER" id="PTHR37244">
    <property type="entry name" value="NADP-SPECIFIC GLUTAMATE DEHYDROGENASE"/>
    <property type="match status" value="1"/>
</dbReference>
<evidence type="ECO:0000256" key="2">
    <source>
        <dbReference type="SAM" id="Phobius"/>
    </source>
</evidence>
<feature type="transmembrane region" description="Helical" evidence="2">
    <location>
        <begin position="216"/>
        <end position="239"/>
    </location>
</feature>
<reference evidence="3" key="2">
    <citation type="submission" date="2021-02" db="EMBL/GenBank/DDBJ databases">
        <authorList>
            <person name="Kimball J.A."/>
            <person name="Haas M.W."/>
            <person name="Macchietto M."/>
            <person name="Kono T."/>
            <person name="Duquette J."/>
            <person name="Shao M."/>
        </authorList>
    </citation>
    <scope>NUCLEOTIDE SEQUENCE</scope>
    <source>
        <tissue evidence="3">Fresh leaf tissue</tissue>
    </source>
</reference>
<sequence>MDHQQQPPRPPDSGSGGCLEVRLFYVRLSPRGAAPSPRLALTLRPAGCGGGGDEGLPLSLPLRLDRRDPASGEATYVCTASARLPPPDASFEVADHRGAALLRGFLRPCSDGKPDSPAWSIDCVPAAGAEAETSAFEVYVAGCCAGEPAVLTCALRLVTPEEAAGGGLVRRRSPTTTVAGDEDDNGMNIGSRQHPESWYSDDDDGQLTWFNAGVRVGVGIGLGVCVGVGIGVGLLMSSYQATTRSLKRRFF</sequence>
<dbReference type="PANTHER" id="PTHR37244:SF1">
    <property type="entry name" value="NADP-SPECIFIC GLUTAMATE DEHYDROGENASE"/>
    <property type="match status" value="1"/>
</dbReference>
<protein>
    <submittedName>
        <fullName evidence="3">Uncharacterized protein</fullName>
    </submittedName>
</protein>
<accession>A0A8J5VJE9</accession>
<keyword evidence="2" id="KW-1133">Transmembrane helix</keyword>